<feature type="non-terminal residue" evidence="2">
    <location>
        <position position="1"/>
    </location>
</feature>
<comment type="caution">
    <text evidence="2">The sequence shown here is derived from an EMBL/GenBank/DDBJ whole genome shotgun (WGS) entry which is preliminary data.</text>
</comment>
<feature type="region of interest" description="Disordered" evidence="1">
    <location>
        <begin position="108"/>
        <end position="185"/>
    </location>
</feature>
<evidence type="ECO:0000313" key="2">
    <source>
        <dbReference type="EMBL" id="CAK0817441.1"/>
    </source>
</evidence>
<keyword evidence="3" id="KW-1185">Reference proteome</keyword>
<evidence type="ECO:0008006" key="4">
    <source>
        <dbReference type="Google" id="ProtNLM"/>
    </source>
</evidence>
<dbReference type="Proteomes" id="UP001189429">
    <property type="component" value="Unassembled WGS sequence"/>
</dbReference>
<accession>A0ABN9REK0</accession>
<organism evidence="2 3">
    <name type="scientific">Prorocentrum cordatum</name>
    <dbReference type="NCBI Taxonomy" id="2364126"/>
    <lineage>
        <taxon>Eukaryota</taxon>
        <taxon>Sar</taxon>
        <taxon>Alveolata</taxon>
        <taxon>Dinophyceae</taxon>
        <taxon>Prorocentrales</taxon>
        <taxon>Prorocentraceae</taxon>
        <taxon>Prorocentrum</taxon>
    </lineage>
</organism>
<evidence type="ECO:0000256" key="1">
    <source>
        <dbReference type="SAM" id="MobiDB-lite"/>
    </source>
</evidence>
<reference evidence="2" key="1">
    <citation type="submission" date="2023-10" db="EMBL/GenBank/DDBJ databases">
        <authorList>
            <person name="Chen Y."/>
            <person name="Shah S."/>
            <person name="Dougan E. K."/>
            <person name="Thang M."/>
            <person name="Chan C."/>
        </authorList>
    </citation>
    <scope>NUCLEOTIDE SEQUENCE [LARGE SCALE GENOMIC DNA]</scope>
</reference>
<feature type="compositionally biased region" description="Low complexity" evidence="1">
    <location>
        <begin position="142"/>
        <end position="155"/>
    </location>
</feature>
<evidence type="ECO:0000313" key="3">
    <source>
        <dbReference type="Proteomes" id="UP001189429"/>
    </source>
</evidence>
<feature type="compositionally biased region" description="Low complexity" evidence="1">
    <location>
        <begin position="164"/>
        <end position="177"/>
    </location>
</feature>
<feature type="non-terminal residue" evidence="2">
    <location>
        <position position="185"/>
    </location>
</feature>
<name>A0ABN9REK0_9DINO</name>
<dbReference type="EMBL" id="CAUYUJ010006467">
    <property type="protein sequence ID" value="CAK0817441.1"/>
    <property type="molecule type" value="Genomic_DNA"/>
</dbReference>
<protein>
    <recommendedName>
        <fullName evidence="4">Inositol-pentakisphosphate 2-kinase</fullName>
    </recommendedName>
</protein>
<proteinExistence type="predicted"/>
<sequence>PGRAAPRARAAAAEVPASDLPVAGRRRLEALVVPLWGKSDPAALTVGGLLEMVRQRARTHRADLQQLCLRCGAELAGASADLPSAARLWEGDLLQDVFRASDELLVTASADEPGGDPAATVACQERSRSRSQRRAARPPRPGAASSVSGSQGVVSRLHQHQNKAADAARPPGAAARAARTEVAEA</sequence>
<gene>
    <name evidence="2" type="ORF">PCOR1329_LOCUS20067</name>
</gene>